<dbReference type="InterPro" id="IPR000109">
    <property type="entry name" value="POT_fam"/>
</dbReference>
<keyword evidence="3 7" id="KW-0812">Transmembrane</keyword>
<dbReference type="Gramene" id="mRNA:HanXRQr2_Chr10g0428251">
    <property type="protein sequence ID" value="CDS:HanXRQr2_Chr10g0428251.1"/>
    <property type="gene ID" value="HanXRQr2_Chr10g0428251"/>
</dbReference>
<dbReference type="SUPFAM" id="SSF103473">
    <property type="entry name" value="MFS general substrate transporter"/>
    <property type="match status" value="1"/>
</dbReference>
<comment type="similarity">
    <text evidence="2">Belongs to the major facilitator superfamily. Proton-dependent oligopeptide transporter (POT/PTR) (TC 2.A.17) family.</text>
</comment>
<dbReference type="GO" id="GO:0055085">
    <property type="term" value="P:transmembrane transport"/>
    <property type="evidence" value="ECO:0000318"/>
    <property type="project" value="GO_Central"/>
</dbReference>
<organism evidence="9 10">
    <name type="scientific">Helianthus annuus</name>
    <name type="common">Common sunflower</name>
    <dbReference type="NCBI Taxonomy" id="4232"/>
    <lineage>
        <taxon>Eukaryota</taxon>
        <taxon>Viridiplantae</taxon>
        <taxon>Streptophyta</taxon>
        <taxon>Embryophyta</taxon>
        <taxon>Tracheophyta</taxon>
        <taxon>Spermatophyta</taxon>
        <taxon>Magnoliopsida</taxon>
        <taxon>eudicotyledons</taxon>
        <taxon>Gunneridae</taxon>
        <taxon>Pentapetalae</taxon>
        <taxon>asterids</taxon>
        <taxon>campanulids</taxon>
        <taxon>Asterales</taxon>
        <taxon>Asteraceae</taxon>
        <taxon>Asteroideae</taxon>
        <taxon>Heliantheae alliance</taxon>
        <taxon>Heliantheae</taxon>
        <taxon>Helianthus</taxon>
    </lineage>
</organism>
<evidence type="ECO:0000256" key="4">
    <source>
        <dbReference type="ARBA" id="ARBA00022989"/>
    </source>
</evidence>
<keyword evidence="4 7" id="KW-1133">Transmembrane helix</keyword>
<dbReference type="GO" id="GO:0022857">
    <property type="term" value="F:transmembrane transporter activity"/>
    <property type="evidence" value="ECO:0000318"/>
    <property type="project" value="GO_Central"/>
</dbReference>
<evidence type="ECO:0000313" key="10">
    <source>
        <dbReference type="Proteomes" id="UP000215914"/>
    </source>
</evidence>
<reference evidence="8" key="3">
    <citation type="submission" date="2020-06" db="EMBL/GenBank/DDBJ databases">
        <title>Helianthus annuus Genome sequencing and assembly Release 2.</title>
        <authorList>
            <person name="Gouzy J."/>
            <person name="Langlade N."/>
            <person name="Munos S."/>
        </authorList>
    </citation>
    <scope>NUCLEOTIDE SEQUENCE</scope>
    <source>
        <tissue evidence="8">Leaves</tissue>
    </source>
</reference>
<comment type="subcellular location">
    <subcellularLocation>
        <location evidence="1">Membrane</location>
        <topology evidence="1">Multi-pass membrane protein</topology>
    </subcellularLocation>
</comment>
<gene>
    <name evidence="9" type="ORF">HannXRQ_Chr10g0287481</name>
    <name evidence="8" type="ORF">HanXRQr2_Chr10g0428251</name>
</gene>
<evidence type="ECO:0000256" key="2">
    <source>
        <dbReference type="ARBA" id="ARBA00005982"/>
    </source>
</evidence>
<dbReference type="Proteomes" id="UP000215914">
    <property type="component" value="Chromosome 10"/>
</dbReference>
<feature type="transmembrane region" description="Helical" evidence="7">
    <location>
        <begin position="31"/>
        <end position="51"/>
    </location>
</feature>
<feature type="transmembrane region" description="Helical" evidence="7">
    <location>
        <begin position="132"/>
        <end position="155"/>
    </location>
</feature>
<dbReference type="EMBL" id="CM007899">
    <property type="protein sequence ID" value="OTG10432.1"/>
    <property type="molecule type" value="Genomic_DNA"/>
</dbReference>
<feature type="transmembrane region" description="Helical" evidence="7">
    <location>
        <begin position="176"/>
        <end position="195"/>
    </location>
</feature>
<feature type="transmembrane region" description="Helical" evidence="7">
    <location>
        <begin position="93"/>
        <end position="112"/>
    </location>
</feature>
<evidence type="ECO:0000256" key="5">
    <source>
        <dbReference type="ARBA" id="ARBA00023136"/>
    </source>
</evidence>
<feature type="transmembrane region" description="Helical" evidence="7">
    <location>
        <begin position="63"/>
        <end position="81"/>
    </location>
</feature>
<sequence length="295" mass="34141">MRFSSEDGSPMNLETEDIVILKCLLRMLPMWVMFFVVSIISATGATFFLLQYSNLNVNKIIPIQIYNIVQGFSSFAILILYNQFRYLSKKENVKIGVGMFCGIISCILAWRLEVYRLKEVGHLVDKDSNTSISFLWLVPQFCVLGCMEGLTWDGVLKIYKFQMNGQPQLISYGEEYMEIVMGLGKLMNIFLVLVFNRLKGWFGDTINDSRLDKYYLVLVFVCLVNFILYCCVASYFYPGQVLANNDQEQDNQDSANDYQEQHNHDLADDAQEQVHDFFADEYDRGQNNNMMMPIQ</sequence>
<dbReference type="Pfam" id="PF00854">
    <property type="entry name" value="PTR2"/>
    <property type="match status" value="1"/>
</dbReference>
<accession>A0A251TIJ7</accession>
<dbReference type="EMBL" id="MNCJ02000325">
    <property type="protein sequence ID" value="KAF5785404.1"/>
    <property type="molecule type" value="Genomic_DNA"/>
</dbReference>
<evidence type="ECO:0000256" key="3">
    <source>
        <dbReference type="ARBA" id="ARBA00022692"/>
    </source>
</evidence>
<evidence type="ECO:0000256" key="7">
    <source>
        <dbReference type="SAM" id="Phobius"/>
    </source>
</evidence>
<dbReference type="InParanoid" id="A0A251TIJ7"/>
<keyword evidence="5 7" id="KW-0472">Membrane</keyword>
<feature type="transmembrane region" description="Helical" evidence="7">
    <location>
        <begin position="215"/>
        <end position="237"/>
    </location>
</feature>
<evidence type="ECO:0000313" key="9">
    <source>
        <dbReference type="EMBL" id="OTG10432.1"/>
    </source>
</evidence>
<name>A0A251TIJ7_HELAN</name>
<dbReference type="PANTHER" id="PTHR11654">
    <property type="entry name" value="OLIGOPEPTIDE TRANSPORTER-RELATED"/>
    <property type="match status" value="1"/>
</dbReference>
<dbReference type="InterPro" id="IPR036259">
    <property type="entry name" value="MFS_trans_sf"/>
</dbReference>
<evidence type="ECO:0000256" key="6">
    <source>
        <dbReference type="ARBA" id="ARBA00044504"/>
    </source>
</evidence>
<dbReference type="OMA" id="SANDYQE"/>
<dbReference type="AlphaFoldDB" id="A0A251TIJ7"/>
<protein>
    <submittedName>
        <fullName evidence="8">Proton-dependent oligopeptide transporter family, MFS transporter superfamily</fullName>
    </submittedName>
    <submittedName>
        <fullName evidence="9">Putative proton-dependent oligopeptide transporter family</fullName>
    </submittedName>
</protein>
<evidence type="ECO:0000256" key="1">
    <source>
        <dbReference type="ARBA" id="ARBA00004141"/>
    </source>
</evidence>
<keyword evidence="10" id="KW-1185">Reference proteome</keyword>
<dbReference type="GO" id="GO:0016020">
    <property type="term" value="C:membrane"/>
    <property type="evidence" value="ECO:0000318"/>
    <property type="project" value="GO_Central"/>
</dbReference>
<comment type="similarity">
    <text evidence="6">Belongs to the major facilitator superfamily. Phosphate:H(+) symporter (TC 2.A.1.9) family.</text>
</comment>
<dbReference type="Gene3D" id="1.20.1250.20">
    <property type="entry name" value="MFS general substrate transporter like domains"/>
    <property type="match status" value="1"/>
</dbReference>
<evidence type="ECO:0000313" key="8">
    <source>
        <dbReference type="EMBL" id="KAF5785404.1"/>
    </source>
</evidence>
<proteinExistence type="inferred from homology"/>
<reference evidence="8 10" key="1">
    <citation type="journal article" date="2017" name="Nature">
        <title>The sunflower genome provides insights into oil metabolism, flowering and Asterid evolution.</title>
        <authorList>
            <person name="Badouin H."/>
            <person name="Gouzy J."/>
            <person name="Grassa C.J."/>
            <person name="Murat F."/>
            <person name="Staton S.E."/>
            <person name="Cottret L."/>
            <person name="Lelandais-Briere C."/>
            <person name="Owens G.L."/>
            <person name="Carrere S."/>
            <person name="Mayjonade B."/>
            <person name="Legrand L."/>
            <person name="Gill N."/>
            <person name="Kane N.C."/>
            <person name="Bowers J.E."/>
            <person name="Hubner S."/>
            <person name="Bellec A."/>
            <person name="Berard A."/>
            <person name="Berges H."/>
            <person name="Blanchet N."/>
            <person name="Boniface M.C."/>
            <person name="Brunel D."/>
            <person name="Catrice O."/>
            <person name="Chaidir N."/>
            <person name="Claudel C."/>
            <person name="Donnadieu C."/>
            <person name="Faraut T."/>
            <person name="Fievet G."/>
            <person name="Helmstetter N."/>
            <person name="King M."/>
            <person name="Knapp S.J."/>
            <person name="Lai Z."/>
            <person name="Le Paslier M.C."/>
            <person name="Lippi Y."/>
            <person name="Lorenzon L."/>
            <person name="Mandel J.R."/>
            <person name="Marage G."/>
            <person name="Marchand G."/>
            <person name="Marquand E."/>
            <person name="Bret-Mestries E."/>
            <person name="Morien E."/>
            <person name="Nambeesan S."/>
            <person name="Nguyen T."/>
            <person name="Pegot-Espagnet P."/>
            <person name="Pouilly N."/>
            <person name="Raftis F."/>
            <person name="Sallet E."/>
            <person name="Schiex T."/>
            <person name="Thomas J."/>
            <person name="Vandecasteele C."/>
            <person name="Vares D."/>
            <person name="Vear F."/>
            <person name="Vautrin S."/>
            <person name="Crespi M."/>
            <person name="Mangin B."/>
            <person name="Burke J.M."/>
            <person name="Salse J."/>
            <person name="Munos S."/>
            <person name="Vincourt P."/>
            <person name="Rieseberg L.H."/>
            <person name="Langlade N.B."/>
        </authorList>
    </citation>
    <scope>NUCLEOTIDE SEQUENCE [LARGE SCALE GENOMIC DNA]</scope>
    <source>
        <strain evidence="10">cv. SF193</strain>
        <tissue evidence="8">Leaves</tissue>
    </source>
</reference>
<reference evidence="9" key="2">
    <citation type="submission" date="2017-02" db="EMBL/GenBank/DDBJ databases">
        <title>Sunflower complete genome.</title>
        <authorList>
            <person name="Langlade N."/>
            <person name="Munos S."/>
        </authorList>
    </citation>
    <scope>NUCLEOTIDE SEQUENCE [LARGE SCALE GENOMIC DNA]</scope>
    <source>
        <tissue evidence="9">Leaves</tissue>
    </source>
</reference>